<dbReference type="Proteomes" id="UP000007800">
    <property type="component" value="Unassembled WGS sequence"/>
</dbReference>
<evidence type="ECO:0000256" key="3">
    <source>
        <dbReference type="SAM" id="MobiDB-lite"/>
    </source>
</evidence>
<keyword evidence="2" id="KW-0067">ATP-binding</keyword>
<proteinExistence type="predicted"/>
<dbReference type="InParanoid" id="C5LD12"/>
<dbReference type="PROSITE" id="PS00018">
    <property type="entry name" value="EF_HAND_1"/>
    <property type="match status" value="1"/>
</dbReference>
<dbReference type="InterPro" id="IPR002048">
    <property type="entry name" value="EF_hand_dom"/>
</dbReference>
<dbReference type="PRINTS" id="PR00450">
    <property type="entry name" value="RECOVERIN"/>
</dbReference>
<evidence type="ECO:0000259" key="4">
    <source>
        <dbReference type="PROSITE" id="PS50222"/>
    </source>
</evidence>
<dbReference type="GeneID" id="9041382"/>
<dbReference type="GO" id="GO:0016308">
    <property type="term" value="F:1-phosphatidylinositol-4-phosphate 5-kinase activity"/>
    <property type="evidence" value="ECO:0007669"/>
    <property type="project" value="TreeGrafter"/>
</dbReference>
<feature type="region of interest" description="Disordered" evidence="3">
    <location>
        <begin position="39"/>
        <end position="62"/>
    </location>
</feature>
<dbReference type="EMBL" id="GG680950">
    <property type="protein sequence ID" value="EER05356.1"/>
    <property type="molecule type" value="Genomic_DNA"/>
</dbReference>
<dbReference type="PROSITE" id="PS51455">
    <property type="entry name" value="PIPK"/>
    <property type="match status" value="1"/>
</dbReference>
<evidence type="ECO:0000259" key="5">
    <source>
        <dbReference type="PROSITE" id="PS51455"/>
    </source>
</evidence>
<dbReference type="Gene3D" id="1.10.238.10">
    <property type="entry name" value="EF-hand"/>
    <property type="match status" value="1"/>
</dbReference>
<organism evidence="7">
    <name type="scientific">Perkinsus marinus (strain ATCC 50983 / TXsc)</name>
    <dbReference type="NCBI Taxonomy" id="423536"/>
    <lineage>
        <taxon>Eukaryota</taxon>
        <taxon>Sar</taxon>
        <taxon>Alveolata</taxon>
        <taxon>Perkinsozoa</taxon>
        <taxon>Perkinsea</taxon>
        <taxon>Perkinsida</taxon>
        <taxon>Perkinsidae</taxon>
        <taxon>Perkinsus</taxon>
    </lineage>
</organism>
<feature type="region of interest" description="Disordered" evidence="3">
    <location>
        <begin position="624"/>
        <end position="643"/>
    </location>
</feature>
<dbReference type="FunCoup" id="C5LD12">
    <property type="interactions" value="53"/>
</dbReference>
<dbReference type="PANTHER" id="PTHR23086:SF8">
    <property type="entry name" value="PHOSPHATIDYLINOSITOL 5-PHOSPHATE 4-KINASE, ISOFORM A"/>
    <property type="match status" value="1"/>
</dbReference>
<dbReference type="InterPro" id="IPR002498">
    <property type="entry name" value="PInositol-4-P-4/5-kinase_core"/>
</dbReference>
<accession>C5LD12</accession>
<feature type="region of interest" description="Disordered" evidence="3">
    <location>
        <begin position="696"/>
        <end position="716"/>
    </location>
</feature>
<dbReference type="InterPro" id="IPR027484">
    <property type="entry name" value="PInositol-4-P-5-kinase_N"/>
</dbReference>
<evidence type="ECO:0000313" key="7">
    <source>
        <dbReference type="Proteomes" id="UP000007800"/>
    </source>
</evidence>
<sequence>MSCPSVESAMYKVDGRTPEMYMGDHNVERGDEAWPAAVWPTSSENSGTPERYDPRQQGNALNHSSVFTPAPTTAGSAHPYEYSGYGMGGQYVPYLQQGVDKRGSAYSGVVPVESCPSPPHHHTGGDGVYMPAGFFTSTPLSQHAGMQFVHTPGLPHATCTGHFAPYGATPIPGAYATTAVASPQQHMRFACYGNAADRHSFYMGSTAVGGSSPDASPVAAMMGKATRRRMSFCTCGLQNVGEPQRVSAPRRLPKTTVASLAEETKLTQQEVEALYDRFLKVAPSGRMMEEDFRNTLGILGLGSSSFIPLRMFAAFDTDGDGTLTFKEFVNSLAVMLRGTDYEKLSLSFRMADVGGHGGLTYNEFRDMIMACHSVTNLFEKEETREERRLVSERRIRRLFTELASGMSEDGVRVMTEEDYKEGIQNNMDFLQMLGLLPSTTPSYSHNAVGASRGLRSGSDTKVVMRRNASTQSISADKPISNETRLELRKELRELRDILAAYMGGQGALGVDDDAVQTDVPELSVLDVKGGVSASQLMPEPSRASLLWCCVHPNDARGTSIDDVELMDIPDEEELTIHRPVARVTVASSGPSQPRIVDVSARVAHLLNIIDGSGLAVDASVHSEGSASPRAKGELGMDIPNTPSDTKLRVPDYGFFRSMASMNVAAPGGDGPEHDSGHHYSLRRGSSIDPYRSIEGIDVDAHSTPPQSSRRRLDHKASRVRRLLGPKKGLAVHFGHEDWNMVLNMMIGLRISVGRLAQEVDRPVLDADFLMKDKFSIVPRVANIFDSKVSDKVTITRFIDYAPYVFKSLRQLSGITDEEYLRSVGPEQLLGNMLLGNLSSLAELSTEGKSGAFFYYTSDGQFLLKTVSAREKKLLKRMLPDYYSHISQHAGTSLICRFFGLHGLRLKHANEFTGGQSNERHSKMYFVVMGNMFNANVEMHRRFDLKGSWIGRSTEGFDQPGFDKSVALKDTDFESLGLKIRIGETSRAALLDQIRRDCEFFARHNIIDYSMLLGIHENSSAEMSVKRQNTGGNGLDGETRLAQGRKYRSSTVFDAVDGSCKYFLGMIDILTEYDTKKKAERLLKAIRYPSGGVSCAPPETYAQRFYQFFESNIT</sequence>
<name>C5LD12_PERM5</name>
<dbReference type="InterPro" id="IPR011992">
    <property type="entry name" value="EF-hand-dom_pair"/>
</dbReference>
<dbReference type="InterPro" id="IPR023610">
    <property type="entry name" value="PInositol-4/5-P-5/4-kinase"/>
</dbReference>
<keyword evidence="2" id="KW-0808">Transferase</keyword>
<dbReference type="SUPFAM" id="SSF56104">
    <property type="entry name" value="SAICAR synthase-like"/>
    <property type="match status" value="1"/>
</dbReference>
<dbReference type="SUPFAM" id="SSF47473">
    <property type="entry name" value="EF-hand"/>
    <property type="match status" value="1"/>
</dbReference>
<feature type="domain" description="PIPK" evidence="5">
    <location>
        <begin position="734"/>
        <end position="1112"/>
    </location>
</feature>
<feature type="domain" description="EF-hand" evidence="4">
    <location>
        <begin position="303"/>
        <end position="338"/>
    </location>
</feature>
<keyword evidence="2" id="KW-0547">Nucleotide-binding</keyword>
<dbReference type="GO" id="GO:0046854">
    <property type="term" value="P:phosphatidylinositol phosphate biosynthetic process"/>
    <property type="evidence" value="ECO:0007669"/>
    <property type="project" value="TreeGrafter"/>
</dbReference>
<keyword evidence="2 6" id="KW-0418">Kinase</keyword>
<dbReference type="CDD" id="cd00051">
    <property type="entry name" value="EFh"/>
    <property type="match status" value="2"/>
</dbReference>
<dbReference type="Gene3D" id="3.30.800.10">
    <property type="entry name" value="Phosphatidylinositol Phosphate Kinase II Beta"/>
    <property type="match status" value="1"/>
</dbReference>
<dbReference type="GO" id="GO:0005524">
    <property type="term" value="F:ATP binding"/>
    <property type="evidence" value="ECO:0007669"/>
    <property type="project" value="UniProtKB-UniRule"/>
</dbReference>
<dbReference type="Gene3D" id="3.30.810.10">
    <property type="entry name" value="2-Layer Sandwich"/>
    <property type="match status" value="1"/>
</dbReference>
<dbReference type="GO" id="GO:0005509">
    <property type="term" value="F:calcium ion binding"/>
    <property type="evidence" value="ECO:0007669"/>
    <property type="project" value="InterPro"/>
</dbReference>
<keyword evidence="1" id="KW-0106">Calcium</keyword>
<keyword evidence="7" id="KW-1185">Reference proteome</keyword>
<reference evidence="6 7" key="1">
    <citation type="submission" date="2008-07" db="EMBL/GenBank/DDBJ databases">
        <authorList>
            <person name="El-Sayed N."/>
            <person name="Caler E."/>
            <person name="Inman J."/>
            <person name="Amedeo P."/>
            <person name="Hass B."/>
            <person name="Wortman J."/>
        </authorList>
    </citation>
    <scope>NUCLEOTIDE SEQUENCE [LARGE SCALE GENOMIC DNA]</scope>
    <source>
        <strain evidence="7">ATCC 50983 / TXsc</strain>
    </source>
</reference>
<dbReference type="RefSeq" id="XP_002773540.1">
    <property type="nucleotide sequence ID" value="XM_002773494.1"/>
</dbReference>
<evidence type="ECO:0000256" key="1">
    <source>
        <dbReference type="ARBA" id="ARBA00022837"/>
    </source>
</evidence>
<dbReference type="InterPro" id="IPR027483">
    <property type="entry name" value="PInositol-4-P-4/5-kinase_C_sf"/>
</dbReference>
<dbReference type="SMART" id="SM00054">
    <property type="entry name" value="EFh"/>
    <property type="match status" value="2"/>
</dbReference>
<dbReference type="AlphaFoldDB" id="C5LD12"/>
<dbReference type="SMART" id="SM00330">
    <property type="entry name" value="PIPKc"/>
    <property type="match status" value="1"/>
</dbReference>
<dbReference type="Pfam" id="PF01504">
    <property type="entry name" value="PIP5K"/>
    <property type="match status" value="1"/>
</dbReference>
<feature type="region of interest" description="Disordered" evidence="3">
    <location>
        <begin position="663"/>
        <end position="684"/>
    </location>
</feature>
<evidence type="ECO:0000256" key="2">
    <source>
        <dbReference type="PROSITE-ProRule" id="PRU00781"/>
    </source>
</evidence>
<dbReference type="PROSITE" id="PS50222">
    <property type="entry name" value="EF_HAND_2"/>
    <property type="match status" value="1"/>
</dbReference>
<dbReference type="PANTHER" id="PTHR23086">
    <property type="entry name" value="PHOSPHATIDYLINOSITOL-4-PHOSPHATE 5-KINASE"/>
    <property type="match status" value="1"/>
</dbReference>
<gene>
    <name evidence="6" type="ORF">Pmar_PMAR029519</name>
</gene>
<dbReference type="OrthoDB" id="2129491at2759"/>
<protein>
    <submittedName>
        <fullName evidence="6">Phosphatidylinositol-4-phosphate 5-kinase, putative</fullName>
    </submittedName>
</protein>
<dbReference type="InterPro" id="IPR018247">
    <property type="entry name" value="EF_Hand_1_Ca_BS"/>
</dbReference>
<evidence type="ECO:0000313" key="6">
    <source>
        <dbReference type="EMBL" id="EER05356.1"/>
    </source>
</evidence>
<dbReference type="Pfam" id="PF00036">
    <property type="entry name" value="EF-hand_1"/>
    <property type="match status" value="1"/>
</dbReference>
<dbReference type="GO" id="GO:0005886">
    <property type="term" value="C:plasma membrane"/>
    <property type="evidence" value="ECO:0007669"/>
    <property type="project" value="TreeGrafter"/>
</dbReference>
<dbReference type="CDD" id="cd00139">
    <property type="entry name" value="PIPKc"/>
    <property type="match status" value="1"/>
</dbReference>